<evidence type="ECO:0000256" key="3">
    <source>
        <dbReference type="ARBA" id="ARBA00007188"/>
    </source>
</evidence>
<feature type="compositionally biased region" description="Acidic residues" evidence="10">
    <location>
        <begin position="4182"/>
        <end position="4199"/>
    </location>
</feature>
<evidence type="ECO:0000256" key="9">
    <source>
        <dbReference type="PIRNR" id="PIRNR010340"/>
    </source>
</evidence>
<comment type="caution">
    <text evidence="12">The sequence shown here is derived from an EMBL/GenBank/DDBJ whole genome shotgun (WGS) entry which is preliminary data.</text>
</comment>
<evidence type="ECO:0000256" key="2">
    <source>
        <dbReference type="ARBA" id="ARBA00004642"/>
    </source>
</evidence>
<evidence type="ECO:0000256" key="4">
    <source>
        <dbReference type="ARBA" id="ARBA00017143"/>
    </source>
</evidence>
<feature type="compositionally biased region" description="Basic and acidic residues" evidence="10">
    <location>
        <begin position="4549"/>
        <end position="4567"/>
    </location>
</feature>
<dbReference type="InterPro" id="IPR041190">
    <property type="entry name" value="Midasin_AAA_lid_5"/>
</dbReference>
<sequence>MATIDVSSNRAYLLSDEQLMTHLPPEILQVIRSHDPTNFLDAVAATALIPQYTSQVFVYFEEVFADICARWVLKPRLEGQEDQIINAFARILPFAPYLSVFLEQYLSETSVAPTEPGSRPFRVNSLNLPSITKSPASTLTPALIAVWRLLNFDKKAYRQIVEPSWMQMLFNHPEPPVRYLAIRIFCILMSASDSRLEALIQQHILRIEGGSDSISSPERQMPLVDDFDGQKLDLTFLSLCEKQRAREIENLRKELKDIPDVQTDRFPPLNLTPLVVRYGATLLPRPQGSPQTPSSLVLTETAMANLECLTQSLHEFGPVMLHGLAGSGKTSAVHELARELEMESSMVTLHLNEQTDAKMLIGLYSTDSKPGSFSWRPGVLTTAVREGRWVLIEDLDRAPNEVMSTLLPLVERGELVIPSRGETIRAPSGFRLFATVRTIKGMYGQESLPTLLGQRFWHSVAIRMPQPSELQEMVLGTYPLLRLYAPMIISVYNRLCALPTRASGGGRTVADRPVTPRDLLKWCRRLSQLLVASGCRTGKESISDETKYSMFMEAADCFCGSIPSLEAKAVIVSSIAEEMHVAPQMREHYVQAHIPRFEETLRDIKVGRVSLTKRPRANRITKVKKTFANTNHAKRVLEQIAVAVKLREPTLLVGETGIGKTTVVQQLADLLGHKLVAVNLSQQSEVGDLLGGFKPVNVRTLAVPLKEEFEDLFATTGISATKNQKYLEQIGKFIAKGQWPKVLKLWREAPKMFSKILAELQTRSAQANDNPPAEDGPVAKRRKTESKLQSLLNLQPRWDSFSRALDQFAIQISGGSGTFAFAFVEGNIVKAARNGDWVLLDEINLASPDTLESIADLLASGPNDEPSLLLSETGEIERVVAHPEFRIFGAMNPATDIGKRDLPLGLRSRFTELYVSSPDKDLKDLLTIIKAYLKSNSSKDEQAADDIARLYLKTKALADEKRLVDGANEVPHFSLRTLTRVLTYVNDIAPMYGLRRALYEGFSMGFLTLLSKQSEDILVPEIRLHLLENRGNPKSLLSQQPKHPGDNKQYVRFQNKNKDRHYWLLQGEEVPREREDYIITPSVERNLLNLVRATSTRRFPVLIQGPTSAGKTSMIEFLANYSGNKFVRINNHEHTDLQEYLGTYVSGADGKLHFQEGLLVQALRQGHWIVLDELNLAPTDVLEALNRLLDDNRELLIPETQEVVRPHENFMLFATQNPPGLYGGRKVLSRAFRNRFLELHYDDIPEDELETILQKRSVHTAPSDCKRIVQVYKELSRLRQTNRLFENKDSFATLRDLFRWALRGANTRVPTLPGATPREEMANQGFMLLAERVRNEEERIAVKDVIETVFHNNKNSDGSMKKDKPSIEPQLLYSARRSPFLTQLQSVENAQGVVWTQAMRRLYVLVAQALSNNEPVLLVGETGCGKTTVCQLLAEALGKELHIVNAHQNTETGDLIGSQRPVRNRGAIADTLRQDLLQVLQTLGLEVRDDLDELLQQYHALEKGQLESIPEDMRQKIESAEIKSKALFEWADGSLVHAMRSGQYFLLDEISLADDSVLERLNSVLEPSRTLLLAEKGIENSFVEATEGFQFFATMNPGGDFGKKELSPALRNRFTEIWVPGLSADGDVLQIVSSKLKPKLQRYAESIVKFSYWFGQQFRSTSTAAFSIRDILVWARFINESTHINSDSAVIHGAATVFIDTLGANPSALIAMDPKSMDGQRQQCLDKLSELLRCDATKIYRAPLELSIEAGKLAIGDFSIARAANDDFETGFALHAPTTKLNAMRVIRALQVQKPILLEGSPGVGKTTLVSALARACGQPLTRINLSDQTDLMDLFGTDVPVEGAEAGHFAWRDAPFLRAMQNGEWVLLDEMNLASQSVLEGLNACLDHRGEVYISELDQSFKRHPNFRLFAAQNPHHQGGGRKGLPSSFVNRFIVVYADVFTETDLLMIAQHNFPNVPAETVKNLISFISSLDEEVVVRRSFGASGAPWEFNLRDTLRWLQLLTSQDPLLATAKVDDFLDIVIRQRFRGVHDRQFVNKLFANAFQSAPKDHQLYHNRNSAILQTGLALLQRDPLVQLQASPYIDEVVRLHEIESLLICIKQNLPCILAGPSGSGKSTLLQHVASLVGKPLVVFPMNADVDAMDLVGGFEQHDPLREVNQTLKELEQVVRESVLKMVPQTSPQAAVDLLNALESRDERADASEYLTSKLQSLRGQTQSGTPLADLVNKAHSLLSQENGIRDPTFEWLDGIIVKALQKGEWLVLDNANLCSASVLDRLNSLLEPNGFLIINEHCGPNGEPRIIEPHPDFRVFLTMDPRYGELSRAMRNRAIEIYLDHVNVNTPAHVHRMAQVESSLGRFETLDSALLLDASENELPFGQVAADSLSKADMALYEQYRAVAKAKILPRDSDVVSSYSERIHTTYDHRLEPLEQFMASDSLVTIELDTAIQKLHGSLDASISMGFESIQPRHPLQNSTIVPLLQGSDKGLPIWLGICYEVSLNLVRAQKHLRDQEVQAQGRQPSLLNRLQRSSLSGSIAAVSKDSTVGAYKFLSGTLQAVEAFLCGQIANAGPWQQRAHALGGIMLYWWRTLHLLSAQTATFEKFDEARFQAHLGQGADMLAKYTNQAQDSLMHELLVYLVRGLNESFVTGFKLSTGLSMEPLWKAYRPLPITNANTSELVQRIESLAPKFDKVKWNTRASAKNLSQIMTSLVQVYGIVRNDEPNCGDLVTSLDSEIEKLAAQVDEKEYIPPNLTKEFEYLRQLIVLESLVAQKALPAVDETVVLSDLPILAQMRLQSATPTSKPLQLIGYLMGTKAARPIAEDKQFELAHPWAESLSANIASKLANIDSTTLQSLSMLEAELPVLAHQISKYSGSVTGDSLEKLGDVLLMLMRSTVTTLGPDFAAAFDALQRELTEDLQEAQVGFDEKGLHYESLRSMQIYGDNGHLPHMVSQHFVPSLISLFAAKRDDRTKRALLANAWLQFSLALIKLYIPDKMFDPQLRPLVDLESYEEHIGSLSAQLSYVKRFEVFFTGQPNNLRGQLVEDEIRVLGDKPSLSETIYRSPSSDDQTSEHRAIQGEFNGVLKAVLGADILSALSQHCFGSEVATQQLQVIRQNVAQIVARLTLPKSNHYEDLSEGSPLMGHTTDSISKSLSQCVPFMNGSLAGFSKEGAKPKGMDLLRYAATCVAVEGPDALSSSLRDAVFEAVHSFYGQWSLKLESDRKAEEEKRSLYRFKGSFEDEEAAEQAAFDELFPTFDAEGEPNGEPKPAPVRDSRGLAIELAKLHRNIFLTPLAPSESIKSLWDSALRQASRDQASGLSDRTLLSPTLQILHDKMADYNANETRPNYNFYTTENLPEARKLVSLVNDTRARFRQLQKVDEIGHLQPLQDVVQACDDVLEQVHSMPLAKLITPVERLHGFVYEWQNGGWASKIHGSPVLYDRLTDMLISWRRLELSTWGKLFDMELKKCEDDANSWWFIAYQAVIAGPLEMAEAGSDLQHHAASLLKTLETYFSTAELGQFASRMSLLKQLQKQVSLLVEDWPVMSAINRAVQNFIAYYARFERSVQEAIKSGKAPIEKQMKDVLLVASWKDTNITALRESARKSHLKLFRVVKKFRDVLGQPMKSIIDTGLPDETIQNLANGQVALLTAEVDDKALAFCQQSISKWANDYKRVANARRTVEIMTKLGSSPSSSVDVASELDSFLSELETSAAQLRKETPPFLTEENTRLVKHLKTRKRKLFAGVLSDLREMGFHYNLGTDALAKQDSTAMILSKLEPYVAEGSASAEYYFHKLLDLMPRVRNASQTHSEDLTGAEISRSTGFVEGMLHVILAQRTTLATTYQRLDKLTSTVRQVESIAALDNNRLQKQSKTTNVSATATWATQIIDVAIQLVQIHAKFGAIDNSQISNKLKSWRAALETATDAKIENPLPQYLLSDADLNTERTIASCLDEIKQGMAELCNARPDLAFVFEQVQLWTSVDDQPVQIHDKTQSLEKHLLPAVKSLTDSMLVAVEQFNKAVAKIPTSTEESAWLTMSDEAMVASLKSLHLDKIQTTLGRALSILIQLNLEDGHVNQLAKSLMAASYPIVKQYSTICQHAVAAYGKLNHSTSHIAFSLSKHFVQLAGQGFCTPQEQSDEKAEGEGQMEGGTGLGQGEGAEDISKDIQPDEDLSELAQEKNQESKQEEIEDEKDAVDMADGELEGEMGSVAGEDDDEKGSQSGDEDEDDEMDEEAGDVDDLDPNTVDEKMWDGEKEDDAEKEQEGENKNGKQDKDEQTAANDKADKDKNQAEEEGGEGEQDAEEEEELGAEQDEDVQYDEPNRQDQNVEEQDALALPDDMDLDGKDEDDMSSIGDDDLDELSDVEEKDTDEKAEDKAEDSDMGSENGDAADTTAPADGQKEDEDATDKPEEDNAEGEADQEMAENPEEQPEEREDKEQPSFDQANPNTDNVAPSDVINGGQDQDANQTDDQDTSQDNTAQRESGEMGESAADQDTSTGDKGSIAKSQEQPAQSEGDDLQDSTVDQPFKALGDALEKWHRQQREIKQAQAEELQDVAEKNNDEMAPKEFQHLQNDEMAADTQAIGTTTEEESRPFDDTMAIDDENEDPESRVMPEEDGQAADDANDADKMDTSEPLEAQDKAEAQREEGRTGVSTRKGAYDREVTPPMDGADREDQDEEESVDETSVQLSSTYITEPTSDLREFDEAMKQWTDFQAKTNPLSLALTSQLRLILTPSQSTKLSGSYRTGKRLNIKRIIPYIASSYKRDKIWMRRAIPTKRSYQILLCVDDSKSMGESASGQLALESFVMVSRALTLLEVGQVGVLGFGGNTFMAHDFTEPFASHDAGAKVLQRFSFQQDHTDIRGLVRDTIARFRAARLQNPGRGGEDLWQLALILSDGLTPSQEHDEIRRLLREAMEERIMIVFIIMDDARSKNKPQSQPQQSGAVAQNKVSSGGVLNLRSVKWVKDELGNTVGIKTEAFLDTFPFQYYLIVHDLQDLPAALAGLLRSWFAEVNA</sequence>
<feature type="compositionally biased region" description="Acidic residues" evidence="10">
    <location>
        <begin position="4286"/>
        <end position="4312"/>
    </location>
</feature>
<proteinExistence type="inferred from homology"/>
<feature type="compositionally biased region" description="Basic and acidic residues" evidence="10">
    <location>
        <begin position="4619"/>
        <end position="4643"/>
    </location>
</feature>
<reference evidence="12 13" key="1">
    <citation type="submission" date="2023-01" db="EMBL/GenBank/DDBJ databases">
        <title>Analysis of 21 Apiospora genomes using comparative genomics revels a genus with tremendous synthesis potential of carbohydrate active enzymes and secondary metabolites.</title>
        <authorList>
            <person name="Sorensen T."/>
        </authorList>
    </citation>
    <scope>NUCLEOTIDE SEQUENCE [LARGE SCALE GENOMIC DNA]</scope>
    <source>
        <strain evidence="12 13">CBS 20057</strain>
    </source>
</reference>
<keyword evidence="13" id="KW-1185">Reference proteome</keyword>
<evidence type="ECO:0000259" key="11">
    <source>
        <dbReference type="PROSITE" id="PS50234"/>
    </source>
</evidence>
<feature type="compositionally biased region" description="Basic and acidic residues" evidence="10">
    <location>
        <begin position="4527"/>
        <end position="4539"/>
    </location>
</feature>
<evidence type="ECO:0000313" key="12">
    <source>
        <dbReference type="EMBL" id="KAK8001524.1"/>
    </source>
</evidence>
<accession>A0ABR1R6V7</accession>
<name>A0ABR1R6V7_9PEZI</name>
<feature type="compositionally biased region" description="Basic and acidic residues" evidence="10">
    <location>
        <begin position="4256"/>
        <end position="4285"/>
    </location>
</feature>
<dbReference type="InterPro" id="IPR012099">
    <property type="entry name" value="Midasin"/>
</dbReference>
<feature type="compositionally biased region" description="Acidic residues" evidence="10">
    <location>
        <begin position="4665"/>
        <end position="4676"/>
    </location>
</feature>
<keyword evidence="7 9" id="KW-0143">Chaperone</keyword>
<evidence type="ECO:0000256" key="5">
    <source>
        <dbReference type="ARBA" id="ARBA00022741"/>
    </source>
</evidence>
<evidence type="ECO:0000256" key="1">
    <source>
        <dbReference type="ARBA" id="ARBA00004604"/>
    </source>
</evidence>
<feature type="compositionally biased region" description="Acidic residues" evidence="10">
    <location>
        <begin position="4608"/>
        <end position="4618"/>
    </location>
</feature>
<dbReference type="InterPro" id="IPR002035">
    <property type="entry name" value="VWF_A"/>
</dbReference>
<dbReference type="CDD" id="cd00009">
    <property type="entry name" value="AAA"/>
    <property type="match status" value="3"/>
</dbReference>
<dbReference type="InterPro" id="IPR003593">
    <property type="entry name" value="AAA+_ATPase"/>
</dbReference>
<dbReference type="Pfam" id="PF17865">
    <property type="entry name" value="AAA_lid_5"/>
    <property type="match status" value="1"/>
</dbReference>
<dbReference type="InterPro" id="IPR011704">
    <property type="entry name" value="ATPase_dyneun-rel_AAA"/>
</dbReference>
<comment type="similarity">
    <text evidence="3 9">Belongs to the midasin family.</text>
</comment>
<feature type="compositionally biased region" description="Polar residues" evidence="10">
    <location>
        <begin position="4434"/>
        <end position="4445"/>
    </location>
</feature>
<dbReference type="Pfam" id="PF17867">
    <property type="entry name" value="AAA_lid_7"/>
    <property type="match status" value="3"/>
</dbReference>
<comment type="function">
    <text evidence="9">Nuclear chaperone required for maturation and nuclear export of pre-60S ribosome subunits.</text>
</comment>
<dbReference type="SUPFAM" id="SSF53300">
    <property type="entry name" value="vWA-like"/>
    <property type="match status" value="1"/>
</dbReference>
<feature type="compositionally biased region" description="Acidic residues" evidence="10">
    <location>
        <begin position="4394"/>
        <end position="4426"/>
    </location>
</feature>
<feature type="compositionally biased region" description="Gly residues" evidence="10">
    <location>
        <begin position="4141"/>
        <end position="4152"/>
    </location>
</feature>
<evidence type="ECO:0000313" key="13">
    <source>
        <dbReference type="Proteomes" id="UP001396898"/>
    </source>
</evidence>
<dbReference type="Pfam" id="PF07728">
    <property type="entry name" value="AAA_5"/>
    <property type="match status" value="9"/>
</dbReference>
<dbReference type="InterPro" id="IPR048617">
    <property type="entry name" value="MDN1_AAA_lid_4"/>
</dbReference>
<feature type="compositionally biased region" description="Acidic residues" evidence="10">
    <location>
        <begin position="4206"/>
        <end position="4236"/>
    </location>
</feature>
<dbReference type="InterPro" id="IPR027417">
    <property type="entry name" value="P-loop_NTPase"/>
</dbReference>
<dbReference type="PROSITE" id="PS50234">
    <property type="entry name" value="VWFA"/>
    <property type="match status" value="1"/>
</dbReference>
<dbReference type="Proteomes" id="UP001396898">
    <property type="component" value="Unassembled WGS sequence"/>
</dbReference>
<evidence type="ECO:0000256" key="10">
    <source>
        <dbReference type="SAM" id="MobiDB-lite"/>
    </source>
</evidence>
<dbReference type="SMART" id="SM00382">
    <property type="entry name" value="AAA"/>
    <property type="match status" value="6"/>
</dbReference>
<dbReference type="PANTHER" id="PTHR48103">
    <property type="entry name" value="MIDASIN-RELATED"/>
    <property type="match status" value="1"/>
</dbReference>
<evidence type="ECO:0000256" key="7">
    <source>
        <dbReference type="ARBA" id="ARBA00023186"/>
    </source>
</evidence>
<keyword evidence="8 9" id="KW-0539">Nucleus</keyword>
<feature type="compositionally biased region" description="Acidic residues" evidence="10">
    <location>
        <begin position="4321"/>
        <end position="4362"/>
    </location>
</feature>
<dbReference type="InterPro" id="IPR036465">
    <property type="entry name" value="vWFA_dom_sf"/>
</dbReference>
<feature type="region of interest" description="Disordered" evidence="10">
    <location>
        <begin position="4128"/>
        <end position="4691"/>
    </location>
</feature>
<keyword evidence="6 9" id="KW-0067">ATP-binding</keyword>
<feature type="compositionally biased region" description="Polar residues" evidence="10">
    <location>
        <begin position="4677"/>
        <end position="4691"/>
    </location>
</feature>
<dbReference type="PIRSF" id="PIRSF010340">
    <property type="entry name" value="Midasin"/>
    <property type="match status" value="1"/>
</dbReference>
<organism evidence="12 13">
    <name type="scientific">Apiospora marii</name>
    <dbReference type="NCBI Taxonomy" id="335849"/>
    <lineage>
        <taxon>Eukaryota</taxon>
        <taxon>Fungi</taxon>
        <taxon>Dikarya</taxon>
        <taxon>Ascomycota</taxon>
        <taxon>Pezizomycotina</taxon>
        <taxon>Sordariomycetes</taxon>
        <taxon>Xylariomycetidae</taxon>
        <taxon>Amphisphaeriales</taxon>
        <taxon>Apiosporaceae</taxon>
        <taxon>Apiospora</taxon>
    </lineage>
</organism>
<feature type="domain" description="VWFA" evidence="11">
    <location>
        <begin position="4775"/>
        <end position="4966"/>
    </location>
</feature>
<comment type="subcellular location">
    <subcellularLocation>
        <location evidence="1">Nucleus</location>
        <location evidence="1">Nucleolus</location>
    </subcellularLocation>
    <subcellularLocation>
        <location evidence="2">Nucleus</location>
        <location evidence="2">Nucleoplasm</location>
    </subcellularLocation>
</comment>
<feature type="compositionally biased region" description="Basic and acidic residues" evidence="10">
    <location>
        <begin position="4171"/>
        <end position="4181"/>
    </location>
</feature>
<gene>
    <name evidence="12" type="ORF">PG991_013746</name>
</gene>
<dbReference type="Gene3D" id="3.40.50.300">
    <property type="entry name" value="P-loop containing nucleotide triphosphate hydrolases"/>
    <property type="match status" value="6"/>
</dbReference>
<dbReference type="Pfam" id="PF21108">
    <property type="entry name" value="MDN1_4th"/>
    <property type="match status" value="1"/>
</dbReference>
<feature type="region of interest" description="Disordered" evidence="10">
    <location>
        <begin position="763"/>
        <end position="783"/>
    </location>
</feature>
<evidence type="ECO:0000256" key="8">
    <source>
        <dbReference type="ARBA" id="ARBA00023242"/>
    </source>
</evidence>
<evidence type="ECO:0000256" key="6">
    <source>
        <dbReference type="ARBA" id="ARBA00022840"/>
    </source>
</evidence>
<keyword evidence="5 9" id="KW-0547">Nucleotide-binding</keyword>
<feature type="compositionally biased region" description="Polar residues" evidence="10">
    <location>
        <begin position="4486"/>
        <end position="4506"/>
    </location>
</feature>
<protein>
    <recommendedName>
        <fullName evidence="4 9">Midasin</fullName>
    </recommendedName>
</protein>
<dbReference type="PANTHER" id="PTHR48103:SF2">
    <property type="entry name" value="MIDASIN"/>
    <property type="match status" value="1"/>
</dbReference>
<dbReference type="EMBL" id="JAQQWI010000018">
    <property type="protein sequence ID" value="KAK8001524.1"/>
    <property type="molecule type" value="Genomic_DNA"/>
</dbReference>
<dbReference type="InterPro" id="IPR040848">
    <property type="entry name" value="AAA_lid_7"/>
</dbReference>
<dbReference type="SUPFAM" id="SSF52540">
    <property type="entry name" value="P-loop containing nucleoside triphosphate hydrolases"/>
    <property type="match status" value="6"/>
</dbReference>